<gene>
    <name evidence="1" type="ORF">METZ01_LOCUS122483</name>
</gene>
<proteinExistence type="predicted"/>
<accession>A0A381XXX4</accession>
<evidence type="ECO:0000313" key="1">
    <source>
        <dbReference type="EMBL" id="SVA69629.1"/>
    </source>
</evidence>
<sequence length="28" mass="3345">MGAENTKLTLTFHRKMRLNILSIVKENW</sequence>
<dbReference type="AlphaFoldDB" id="A0A381XXX4"/>
<name>A0A381XXX4_9ZZZZ</name>
<organism evidence="1">
    <name type="scientific">marine metagenome</name>
    <dbReference type="NCBI Taxonomy" id="408172"/>
    <lineage>
        <taxon>unclassified sequences</taxon>
        <taxon>metagenomes</taxon>
        <taxon>ecological metagenomes</taxon>
    </lineage>
</organism>
<protein>
    <submittedName>
        <fullName evidence="1">Uncharacterized protein</fullName>
    </submittedName>
</protein>
<reference evidence="1" key="1">
    <citation type="submission" date="2018-05" db="EMBL/GenBank/DDBJ databases">
        <authorList>
            <person name="Lanie J.A."/>
            <person name="Ng W.-L."/>
            <person name="Kazmierczak K.M."/>
            <person name="Andrzejewski T.M."/>
            <person name="Davidsen T.M."/>
            <person name="Wayne K.J."/>
            <person name="Tettelin H."/>
            <person name="Glass J.I."/>
            <person name="Rusch D."/>
            <person name="Podicherti R."/>
            <person name="Tsui H.-C.T."/>
            <person name="Winkler M.E."/>
        </authorList>
    </citation>
    <scope>NUCLEOTIDE SEQUENCE</scope>
</reference>
<dbReference type="EMBL" id="UINC01016785">
    <property type="protein sequence ID" value="SVA69629.1"/>
    <property type="molecule type" value="Genomic_DNA"/>
</dbReference>